<dbReference type="PhylomeDB" id="B8MGY8"/>
<dbReference type="VEuPathDB" id="FungiDB:TSTA_014610"/>
<evidence type="ECO:0000313" key="5">
    <source>
        <dbReference type="EMBL" id="EED16369.1"/>
    </source>
</evidence>
<dbReference type="RefSeq" id="XP_002483603.1">
    <property type="nucleotide sequence ID" value="XM_002483558.1"/>
</dbReference>
<feature type="transmembrane region" description="Helical" evidence="4">
    <location>
        <begin position="31"/>
        <end position="52"/>
    </location>
</feature>
<protein>
    <recommendedName>
        <fullName evidence="7">Tat pathway signal sequence</fullName>
    </recommendedName>
</protein>
<name>B8MGY8_TALSN</name>
<dbReference type="GeneID" id="8107844"/>
<keyword evidence="4" id="KW-0812">Transmembrane</keyword>
<dbReference type="Pfam" id="PF11807">
    <property type="entry name" value="UstYa"/>
    <property type="match status" value="1"/>
</dbReference>
<evidence type="ECO:0000256" key="3">
    <source>
        <dbReference type="ARBA" id="ARBA00035112"/>
    </source>
</evidence>
<dbReference type="EMBL" id="EQ962656">
    <property type="protein sequence ID" value="EED16369.1"/>
    <property type="molecule type" value="Genomic_DNA"/>
</dbReference>
<organism evidence="5 6">
    <name type="scientific">Talaromyces stipitatus (strain ATCC 10500 / CBS 375.48 / QM 6759 / NRRL 1006)</name>
    <name type="common">Penicillium stipitatum</name>
    <dbReference type="NCBI Taxonomy" id="441959"/>
    <lineage>
        <taxon>Eukaryota</taxon>
        <taxon>Fungi</taxon>
        <taxon>Dikarya</taxon>
        <taxon>Ascomycota</taxon>
        <taxon>Pezizomycotina</taxon>
        <taxon>Eurotiomycetes</taxon>
        <taxon>Eurotiomycetidae</taxon>
        <taxon>Eurotiales</taxon>
        <taxon>Trichocomaceae</taxon>
        <taxon>Talaromyces</taxon>
        <taxon>Talaromyces sect. Talaromyces</taxon>
    </lineage>
</organism>
<keyword evidence="6" id="KW-1185">Reference proteome</keyword>
<dbReference type="STRING" id="441959.B8MGY8"/>
<dbReference type="eggNOG" id="ENOG502STJM">
    <property type="taxonomic scope" value="Eukaryota"/>
</dbReference>
<evidence type="ECO:0008006" key="7">
    <source>
        <dbReference type="Google" id="ProtNLM"/>
    </source>
</evidence>
<reference evidence="6" key="1">
    <citation type="journal article" date="2015" name="Genome Announc.">
        <title>Genome sequence of the AIDS-associated pathogen Penicillium marneffei (ATCC18224) and its near taxonomic relative Talaromyces stipitatus (ATCC10500).</title>
        <authorList>
            <person name="Nierman W.C."/>
            <person name="Fedorova-Abrams N.D."/>
            <person name="Andrianopoulos A."/>
        </authorList>
    </citation>
    <scope>NUCLEOTIDE SEQUENCE [LARGE SCALE GENOMIC DNA]</scope>
    <source>
        <strain evidence="6">ATCC 10500 / CBS 375.48 / QM 6759 / NRRL 1006</strain>
    </source>
</reference>
<dbReference type="HOGENOM" id="CLU_042941_4_0_1"/>
<gene>
    <name evidence="5" type="ORF">TSTA_014610</name>
</gene>
<dbReference type="GO" id="GO:0043386">
    <property type="term" value="P:mycotoxin biosynthetic process"/>
    <property type="evidence" value="ECO:0007669"/>
    <property type="project" value="InterPro"/>
</dbReference>
<evidence type="ECO:0000313" key="6">
    <source>
        <dbReference type="Proteomes" id="UP000001745"/>
    </source>
</evidence>
<dbReference type="AlphaFoldDB" id="B8MGY8"/>
<dbReference type="GO" id="GO:0016491">
    <property type="term" value="F:oxidoreductase activity"/>
    <property type="evidence" value="ECO:0007669"/>
    <property type="project" value="UniProtKB-KW"/>
</dbReference>
<dbReference type="Proteomes" id="UP000001745">
    <property type="component" value="Unassembled WGS sequence"/>
</dbReference>
<dbReference type="InterPro" id="IPR021765">
    <property type="entry name" value="UstYa-like"/>
</dbReference>
<keyword evidence="2" id="KW-0560">Oxidoreductase</keyword>
<proteinExistence type="inferred from homology"/>
<evidence type="ECO:0000256" key="4">
    <source>
        <dbReference type="SAM" id="Phobius"/>
    </source>
</evidence>
<dbReference type="OMA" id="WMAYHIL"/>
<comment type="similarity">
    <text evidence="3">Belongs to the ustYa family.</text>
</comment>
<sequence>MSPSRSSFRYQVLSGLRSEDDKETLSSAYRWVGWVGVMLLATIALLVSYWAGRRVSTFISCSKENYGLLGIVYHIRLLSLLLSISSAAAPPGTIHQVWEHQPIFSQDLTPESEAAWSSVIPIGRGFVYHPQVTPVVANIAVFHQLHCLHTLRVGYYTKLYQLNVLNGINTSKSFDEHMAITPEDVHMRHCFDYLRQALMCAADTNLEKVSPETHITTGWGSDKVCRDYWRIFAWAEQWANSSDTGII</sequence>
<dbReference type="InParanoid" id="B8MGY8"/>
<evidence type="ECO:0000256" key="1">
    <source>
        <dbReference type="ARBA" id="ARBA00004685"/>
    </source>
</evidence>
<evidence type="ECO:0000256" key="2">
    <source>
        <dbReference type="ARBA" id="ARBA00023002"/>
    </source>
</evidence>
<dbReference type="OrthoDB" id="4402908at2759"/>
<comment type="pathway">
    <text evidence="1">Mycotoxin biosynthesis.</text>
</comment>
<dbReference type="PANTHER" id="PTHR33365:SF11">
    <property type="entry name" value="TAT PATHWAY SIGNAL SEQUENCE"/>
    <property type="match status" value="1"/>
</dbReference>
<keyword evidence="4" id="KW-1133">Transmembrane helix</keyword>
<feature type="transmembrane region" description="Helical" evidence="4">
    <location>
        <begin position="64"/>
        <end position="84"/>
    </location>
</feature>
<keyword evidence="4" id="KW-0472">Membrane</keyword>
<accession>B8MGY8</accession>
<dbReference type="PANTHER" id="PTHR33365">
    <property type="entry name" value="YALI0B05434P"/>
    <property type="match status" value="1"/>
</dbReference>